<dbReference type="GeneID" id="59353174"/>
<organism evidence="1 2">
    <name type="scientific">Mycena indigotica</name>
    <dbReference type="NCBI Taxonomy" id="2126181"/>
    <lineage>
        <taxon>Eukaryota</taxon>
        <taxon>Fungi</taxon>
        <taxon>Dikarya</taxon>
        <taxon>Basidiomycota</taxon>
        <taxon>Agaricomycotina</taxon>
        <taxon>Agaricomycetes</taxon>
        <taxon>Agaricomycetidae</taxon>
        <taxon>Agaricales</taxon>
        <taxon>Marasmiineae</taxon>
        <taxon>Mycenaceae</taxon>
        <taxon>Mycena</taxon>
    </lineage>
</organism>
<name>A0A8H6RZP1_9AGAR</name>
<sequence length="416" mass="45616">MDDLPTELVELISLFAPQNDIASLCLASTRLADICRRSLYHSLAIDSNNVEQTASCLTTLADAPRCARFVRELEVVKLDIKALASHCPKLPLPIGLQIICALQNLVGLETFSFGAEPSLFVFITGVQFPRLRSCTLPYFLHYTSDFLEQHRSTLQTLIISPRLTTQLLTAADAAEIEPLTFPRLNCFVGPSTLAERWLPHSSIEHLIVDCRLIPDAASNVLRSVNNASLASCTMLVEGWHTEPLAAVVSYAPAVRVLTIIELGCDDDEDAYEAFLSSADKYIAQLPQLLALRVPTSPKDLQPDKPGDTSPAVLAELAHLRRWAACSRTLLHAALHDVWQWAPTAVWLATHKADAVRVAAASDSFDVTIAHMQVGPASDENVKTAVDAWCKRLDEMETIVQVVAPLESHAVEQALKF</sequence>
<reference evidence="1" key="1">
    <citation type="submission" date="2020-05" db="EMBL/GenBank/DDBJ databases">
        <title>Mycena genomes resolve the evolution of fungal bioluminescence.</title>
        <authorList>
            <person name="Tsai I.J."/>
        </authorList>
    </citation>
    <scope>NUCLEOTIDE SEQUENCE</scope>
    <source>
        <strain evidence="1">171206Taipei</strain>
    </source>
</reference>
<dbReference type="Proteomes" id="UP000636479">
    <property type="component" value="Unassembled WGS sequence"/>
</dbReference>
<keyword evidence="2" id="KW-1185">Reference proteome</keyword>
<dbReference type="EMBL" id="JACAZF010000020">
    <property type="protein sequence ID" value="KAF7288610.1"/>
    <property type="molecule type" value="Genomic_DNA"/>
</dbReference>
<dbReference type="AlphaFoldDB" id="A0A8H6RZP1"/>
<gene>
    <name evidence="1" type="ORF">MIND_01427600</name>
</gene>
<dbReference type="OrthoDB" id="3069796at2759"/>
<comment type="caution">
    <text evidence="1">The sequence shown here is derived from an EMBL/GenBank/DDBJ whole genome shotgun (WGS) entry which is preliminary data.</text>
</comment>
<dbReference type="RefSeq" id="XP_037212929.1">
    <property type="nucleotide sequence ID" value="XM_037370658.1"/>
</dbReference>
<accession>A0A8H6RZP1</accession>
<evidence type="ECO:0000313" key="2">
    <source>
        <dbReference type="Proteomes" id="UP000636479"/>
    </source>
</evidence>
<protein>
    <recommendedName>
        <fullName evidence="3">F-box domain-containing protein</fullName>
    </recommendedName>
</protein>
<evidence type="ECO:0000313" key="1">
    <source>
        <dbReference type="EMBL" id="KAF7288610.1"/>
    </source>
</evidence>
<evidence type="ECO:0008006" key="3">
    <source>
        <dbReference type="Google" id="ProtNLM"/>
    </source>
</evidence>
<proteinExistence type="predicted"/>